<sequence>MIECKLMFHLVEILLILVQIDYIVATIAINLKITTTNFEEESEDLPAATDEPYKMEISAFKCPEEGCTLSAAFVLYRNLLEHITLGNHKLMPQQSSLHDMAMQSYSRILESVRLTPGLPEVQEALQLFYEADSFDVMEKGWASNKHKICRPVTEKQCQYLLEKYNSGSPSYKTDNCFSDKISPDHEL</sequence>
<keyword evidence="1" id="KW-0812">Transmembrane</keyword>
<evidence type="ECO:0000256" key="1">
    <source>
        <dbReference type="SAM" id="Phobius"/>
    </source>
</evidence>
<dbReference type="Proteomes" id="UP000887565">
    <property type="component" value="Unplaced"/>
</dbReference>
<reference evidence="3" key="1">
    <citation type="submission" date="2022-11" db="UniProtKB">
        <authorList>
            <consortium name="WormBaseParasite"/>
        </authorList>
    </citation>
    <scope>IDENTIFICATION</scope>
</reference>
<accession>A0A915I0V0</accession>
<proteinExistence type="predicted"/>
<keyword evidence="1" id="KW-0472">Membrane</keyword>
<dbReference type="WBParaSite" id="nRc.2.0.1.t07762-RA">
    <property type="protein sequence ID" value="nRc.2.0.1.t07762-RA"/>
    <property type="gene ID" value="nRc.2.0.1.g07762"/>
</dbReference>
<dbReference type="AlphaFoldDB" id="A0A915I0V0"/>
<keyword evidence="1" id="KW-1133">Transmembrane helix</keyword>
<name>A0A915I0V0_ROMCU</name>
<keyword evidence="2" id="KW-1185">Reference proteome</keyword>
<organism evidence="2 3">
    <name type="scientific">Romanomermis culicivorax</name>
    <name type="common">Nematode worm</name>
    <dbReference type="NCBI Taxonomy" id="13658"/>
    <lineage>
        <taxon>Eukaryota</taxon>
        <taxon>Metazoa</taxon>
        <taxon>Ecdysozoa</taxon>
        <taxon>Nematoda</taxon>
        <taxon>Enoplea</taxon>
        <taxon>Dorylaimia</taxon>
        <taxon>Mermithida</taxon>
        <taxon>Mermithoidea</taxon>
        <taxon>Mermithidae</taxon>
        <taxon>Romanomermis</taxon>
    </lineage>
</organism>
<feature type="transmembrane region" description="Helical" evidence="1">
    <location>
        <begin position="6"/>
        <end position="29"/>
    </location>
</feature>
<evidence type="ECO:0000313" key="3">
    <source>
        <dbReference type="WBParaSite" id="nRc.2.0.1.t07762-RA"/>
    </source>
</evidence>
<protein>
    <submittedName>
        <fullName evidence="3">Uncharacterized protein</fullName>
    </submittedName>
</protein>
<evidence type="ECO:0000313" key="2">
    <source>
        <dbReference type="Proteomes" id="UP000887565"/>
    </source>
</evidence>